<proteinExistence type="predicted"/>
<comment type="caution">
    <text evidence="7">The sequence shown here is derived from an EMBL/GenBank/DDBJ whole genome shotgun (WGS) entry which is preliminary data.</text>
</comment>
<dbReference type="InterPro" id="IPR013749">
    <property type="entry name" value="PM/HMP-P_kinase-1"/>
</dbReference>
<dbReference type="CDD" id="cd01173">
    <property type="entry name" value="pyridoxal_pyridoxamine_kinase"/>
    <property type="match status" value="1"/>
</dbReference>
<evidence type="ECO:0000313" key="8">
    <source>
        <dbReference type="Proteomes" id="UP000647491"/>
    </source>
</evidence>
<evidence type="ECO:0000313" key="7">
    <source>
        <dbReference type="EMBL" id="MBC8598988.1"/>
    </source>
</evidence>
<gene>
    <name evidence="7" type="ORF">H8708_07055</name>
</gene>
<dbReference type="InterPro" id="IPR004625">
    <property type="entry name" value="PyrdxlKinase"/>
</dbReference>
<keyword evidence="4 7" id="KW-0418">Kinase</keyword>
<protein>
    <recommendedName>
        <fullName evidence="1">pyridoxal kinase</fullName>
        <ecNumber evidence="1">2.7.1.35</ecNumber>
    </recommendedName>
</protein>
<dbReference type="EMBL" id="JACRTJ010000015">
    <property type="protein sequence ID" value="MBC8598988.1"/>
    <property type="molecule type" value="Genomic_DNA"/>
</dbReference>
<dbReference type="Proteomes" id="UP000647491">
    <property type="component" value="Unassembled WGS sequence"/>
</dbReference>
<dbReference type="NCBIfam" id="NF005491">
    <property type="entry name" value="PRK07105.1"/>
    <property type="match status" value="1"/>
</dbReference>
<organism evidence="7 8">
    <name type="scientific">Enterocloster hominis</name>
    <name type="common">ex Liu et al. 2021</name>
    <dbReference type="NCBI Taxonomy" id="2763663"/>
    <lineage>
        <taxon>Bacteria</taxon>
        <taxon>Bacillati</taxon>
        <taxon>Bacillota</taxon>
        <taxon>Clostridia</taxon>
        <taxon>Lachnospirales</taxon>
        <taxon>Lachnospiraceae</taxon>
        <taxon>Enterocloster</taxon>
    </lineage>
</organism>
<evidence type="ECO:0000256" key="3">
    <source>
        <dbReference type="ARBA" id="ARBA00022741"/>
    </source>
</evidence>
<sequence>METFTHKQKKIAVINDLSGYGRCSLTVALPILSAMGHQACPVPTAILSSHTEFPVYFFDDYTEKMQDYADKWVQLGLSFDGIATGFLGSEKQIAMVIDMVERLSGDDTLVLVDPVMGDHGRLYATYTEEMCEEMKLLVSRADVATPNVTEACILTGTPYKDKGWTRKELLNMAMMLRLMGARSVVITGVREGNFYTNVVLDRGMDAPSFVKVKCAGGQRPGTGDVFASVAAGALLRGASLKEAVEQAARFVKDCIHISDELDIPHANGVCFEEILGKLVKK</sequence>
<dbReference type="Gene3D" id="3.40.1190.20">
    <property type="match status" value="1"/>
</dbReference>
<name>A0ABR7NS93_9FIRM</name>
<dbReference type="SUPFAM" id="SSF53613">
    <property type="entry name" value="Ribokinase-like"/>
    <property type="match status" value="1"/>
</dbReference>
<evidence type="ECO:0000256" key="1">
    <source>
        <dbReference type="ARBA" id="ARBA00012104"/>
    </source>
</evidence>
<keyword evidence="5" id="KW-0067">ATP-binding</keyword>
<dbReference type="RefSeq" id="WP_022273662.1">
    <property type="nucleotide sequence ID" value="NZ_JACRTJ010000015.1"/>
</dbReference>
<keyword evidence="2 7" id="KW-0808">Transferase</keyword>
<dbReference type="InterPro" id="IPR029056">
    <property type="entry name" value="Ribokinase-like"/>
</dbReference>
<dbReference type="Pfam" id="PF08543">
    <property type="entry name" value="Phos_pyr_kin"/>
    <property type="match status" value="1"/>
</dbReference>
<evidence type="ECO:0000256" key="2">
    <source>
        <dbReference type="ARBA" id="ARBA00022679"/>
    </source>
</evidence>
<evidence type="ECO:0000256" key="4">
    <source>
        <dbReference type="ARBA" id="ARBA00022777"/>
    </source>
</evidence>
<dbReference type="GO" id="GO:0008478">
    <property type="term" value="F:pyridoxal kinase activity"/>
    <property type="evidence" value="ECO:0007669"/>
    <property type="project" value="UniProtKB-EC"/>
</dbReference>
<dbReference type="PANTHER" id="PTHR10534:SF2">
    <property type="entry name" value="PYRIDOXAL KINASE"/>
    <property type="match status" value="1"/>
</dbReference>
<dbReference type="EC" id="2.7.1.35" evidence="1"/>
<reference evidence="7 8" key="1">
    <citation type="submission" date="2020-08" db="EMBL/GenBank/DDBJ databases">
        <title>Genome public.</title>
        <authorList>
            <person name="Liu C."/>
            <person name="Sun Q."/>
        </authorList>
    </citation>
    <scope>NUCLEOTIDE SEQUENCE [LARGE SCALE GENOMIC DNA]</scope>
    <source>
        <strain evidence="7 8">BX10</strain>
    </source>
</reference>
<accession>A0ABR7NS93</accession>
<evidence type="ECO:0000259" key="6">
    <source>
        <dbReference type="Pfam" id="PF08543"/>
    </source>
</evidence>
<keyword evidence="8" id="KW-1185">Reference proteome</keyword>
<keyword evidence="3" id="KW-0547">Nucleotide-binding</keyword>
<dbReference type="PANTHER" id="PTHR10534">
    <property type="entry name" value="PYRIDOXAL KINASE"/>
    <property type="match status" value="1"/>
</dbReference>
<feature type="domain" description="Pyridoxamine kinase/Phosphomethylpyrimidine kinase" evidence="6">
    <location>
        <begin position="33"/>
        <end position="266"/>
    </location>
</feature>
<evidence type="ECO:0000256" key="5">
    <source>
        <dbReference type="ARBA" id="ARBA00022840"/>
    </source>
</evidence>